<feature type="transmembrane region" description="Helical" evidence="1">
    <location>
        <begin position="35"/>
        <end position="56"/>
    </location>
</feature>
<dbReference type="AlphaFoldDB" id="A0A699ITR3"/>
<protein>
    <submittedName>
        <fullName evidence="2">Retrotransposon Orf1</fullName>
    </submittedName>
</protein>
<gene>
    <name evidence="2" type="ORF">Tci_556765</name>
</gene>
<evidence type="ECO:0000256" key="1">
    <source>
        <dbReference type="SAM" id="Phobius"/>
    </source>
</evidence>
<proteinExistence type="predicted"/>
<accession>A0A699ITR3</accession>
<keyword evidence="1" id="KW-0472">Membrane</keyword>
<keyword evidence="1" id="KW-0812">Transmembrane</keyword>
<name>A0A699ITR3_TANCI</name>
<sequence length="162" mass="19129">MQYNWIMRKQLEPKEDPERIRGIINFRGRNKGIHIFIGNFTYVLDFMIVEVITLIIDPSMSQVVLGKPFLEVSNMTYNLSLGVVKFTDGTNEFAYKIPHKIEQYNSLSNLEKGHTKSIYLRNKEDKRRRVEYVMKKILRFYKECLELRPEYLTGLKDEGGVT</sequence>
<comment type="caution">
    <text evidence="2">The sequence shown here is derived from an EMBL/GenBank/DDBJ whole genome shotgun (WGS) entry which is preliminary data.</text>
</comment>
<organism evidence="2">
    <name type="scientific">Tanacetum cinerariifolium</name>
    <name type="common">Dalmatian daisy</name>
    <name type="synonym">Chrysanthemum cinerariifolium</name>
    <dbReference type="NCBI Taxonomy" id="118510"/>
    <lineage>
        <taxon>Eukaryota</taxon>
        <taxon>Viridiplantae</taxon>
        <taxon>Streptophyta</taxon>
        <taxon>Embryophyta</taxon>
        <taxon>Tracheophyta</taxon>
        <taxon>Spermatophyta</taxon>
        <taxon>Magnoliopsida</taxon>
        <taxon>eudicotyledons</taxon>
        <taxon>Gunneridae</taxon>
        <taxon>Pentapetalae</taxon>
        <taxon>asterids</taxon>
        <taxon>campanulids</taxon>
        <taxon>Asterales</taxon>
        <taxon>Asteraceae</taxon>
        <taxon>Asteroideae</taxon>
        <taxon>Anthemideae</taxon>
        <taxon>Anthemidinae</taxon>
        <taxon>Tanacetum</taxon>
    </lineage>
</organism>
<dbReference type="EMBL" id="BKCJ010331812">
    <property type="protein sequence ID" value="GEZ84792.1"/>
    <property type="molecule type" value="Genomic_DNA"/>
</dbReference>
<evidence type="ECO:0000313" key="2">
    <source>
        <dbReference type="EMBL" id="GEZ84792.1"/>
    </source>
</evidence>
<keyword evidence="1" id="KW-1133">Transmembrane helix</keyword>
<reference evidence="2" key="1">
    <citation type="journal article" date="2019" name="Sci. Rep.">
        <title>Draft genome of Tanacetum cinerariifolium, the natural source of mosquito coil.</title>
        <authorList>
            <person name="Yamashiro T."/>
            <person name="Shiraishi A."/>
            <person name="Satake H."/>
            <person name="Nakayama K."/>
        </authorList>
    </citation>
    <scope>NUCLEOTIDE SEQUENCE</scope>
</reference>